<name>A0A9D1KY60_9FIRM</name>
<dbReference type="InterPro" id="IPR011033">
    <property type="entry name" value="PRC_barrel-like_sf"/>
</dbReference>
<dbReference type="EMBL" id="DVMH01000012">
    <property type="protein sequence ID" value="HIU10004.1"/>
    <property type="molecule type" value="Genomic_DNA"/>
</dbReference>
<sequence>MANLTKDLEQRSELSCEISAIDLPDMQVYSLNEATVIGRVKDAVIDARDKRLLALAVDKGGWYHDVRVIPAGKIHTIGDDVITVDEKQPPKYPVNLPRIVEYMRRPCNLVGAHIVSDDGRSLGRVEGFYLNRETGDITRLEIAGGVFSWLWAGKIAVPAQYIQTVGEDSVVVDAAVFSDLRVSAGLLKVNFAAMAELAEHGGENVNRLRQRATQSLKALQEKRRREREQAAAAEIAAKAEELPVNL</sequence>
<protein>
    <submittedName>
        <fullName evidence="3">PRC-barrel domain-containing protein</fullName>
    </submittedName>
</protein>
<evidence type="ECO:0000259" key="2">
    <source>
        <dbReference type="Pfam" id="PF05239"/>
    </source>
</evidence>
<dbReference type="Gene3D" id="2.30.30.240">
    <property type="entry name" value="PRC-barrel domain"/>
    <property type="match status" value="2"/>
</dbReference>
<dbReference type="PANTHER" id="PTHR36740">
    <property type="entry name" value="PRC DOMAIN-CONTAINING PROTEIN"/>
    <property type="match status" value="1"/>
</dbReference>
<evidence type="ECO:0000313" key="4">
    <source>
        <dbReference type="Proteomes" id="UP000824124"/>
    </source>
</evidence>
<dbReference type="Proteomes" id="UP000824124">
    <property type="component" value="Unassembled WGS sequence"/>
</dbReference>
<gene>
    <name evidence="3" type="ORF">IAB00_01930</name>
</gene>
<reference evidence="3" key="1">
    <citation type="submission" date="2020-10" db="EMBL/GenBank/DDBJ databases">
        <authorList>
            <person name="Gilroy R."/>
        </authorList>
    </citation>
    <scope>NUCLEOTIDE SEQUENCE</scope>
    <source>
        <strain evidence="3">2830</strain>
    </source>
</reference>
<accession>A0A9D1KY60</accession>
<keyword evidence="1" id="KW-0175">Coiled coil</keyword>
<evidence type="ECO:0000313" key="3">
    <source>
        <dbReference type="EMBL" id="HIU10004.1"/>
    </source>
</evidence>
<organism evidence="3 4">
    <name type="scientific">Candidatus Avidehalobacter gallistercoris</name>
    <dbReference type="NCBI Taxonomy" id="2840694"/>
    <lineage>
        <taxon>Bacteria</taxon>
        <taxon>Bacillati</taxon>
        <taxon>Bacillota</taxon>
        <taxon>Clostridia</taxon>
        <taxon>Eubacteriales</taxon>
        <taxon>Peptococcaceae</taxon>
        <taxon>Peptococcaceae incertae sedis</taxon>
        <taxon>Candidatus Avidehalobacter</taxon>
    </lineage>
</organism>
<feature type="domain" description="PRC-barrel" evidence="2">
    <location>
        <begin position="22"/>
        <end position="86"/>
    </location>
</feature>
<dbReference type="PANTHER" id="PTHR36740:SF1">
    <property type="entry name" value="PRC-BARREL DOMAIN-CONTAINING PROTEIN"/>
    <property type="match status" value="1"/>
</dbReference>
<comment type="caution">
    <text evidence="3">The sequence shown here is derived from an EMBL/GenBank/DDBJ whole genome shotgun (WGS) entry which is preliminary data.</text>
</comment>
<reference evidence="3" key="2">
    <citation type="journal article" date="2021" name="PeerJ">
        <title>Extensive microbial diversity within the chicken gut microbiome revealed by metagenomics and culture.</title>
        <authorList>
            <person name="Gilroy R."/>
            <person name="Ravi A."/>
            <person name="Getino M."/>
            <person name="Pursley I."/>
            <person name="Horton D.L."/>
            <person name="Alikhan N.F."/>
            <person name="Baker D."/>
            <person name="Gharbi K."/>
            <person name="Hall N."/>
            <person name="Watson M."/>
            <person name="Adriaenssens E.M."/>
            <person name="Foster-Nyarko E."/>
            <person name="Jarju S."/>
            <person name="Secka A."/>
            <person name="Antonio M."/>
            <person name="Oren A."/>
            <person name="Chaudhuri R.R."/>
            <person name="La Ragione R."/>
            <person name="Hildebrand F."/>
            <person name="Pallen M.J."/>
        </authorList>
    </citation>
    <scope>NUCLEOTIDE SEQUENCE</scope>
    <source>
        <strain evidence="3">2830</strain>
    </source>
</reference>
<dbReference type="SUPFAM" id="SSF50346">
    <property type="entry name" value="PRC-barrel domain"/>
    <property type="match status" value="2"/>
</dbReference>
<feature type="domain" description="PRC-barrel" evidence="2">
    <location>
        <begin position="107"/>
        <end position="174"/>
    </location>
</feature>
<dbReference type="AlphaFoldDB" id="A0A9D1KY60"/>
<dbReference type="InterPro" id="IPR027275">
    <property type="entry name" value="PRC-brl_dom"/>
</dbReference>
<proteinExistence type="predicted"/>
<evidence type="ECO:0000256" key="1">
    <source>
        <dbReference type="SAM" id="Coils"/>
    </source>
</evidence>
<dbReference type="Pfam" id="PF05239">
    <property type="entry name" value="PRC"/>
    <property type="match status" value="2"/>
</dbReference>
<feature type="coiled-coil region" evidence="1">
    <location>
        <begin position="202"/>
        <end position="236"/>
    </location>
</feature>